<dbReference type="Gene3D" id="3.20.20.80">
    <property type="entry name" value="Glycosidases"/>
    <property type="match status" value="1"/>
</dbReference>
<keyword evidence="2" id="KW-1185">Reference proteome</keyword>
<dbReference type="InterPro" id="IPR017853">
    <property type="entry name" value="GH"/>
</dbReference>
<dbReference type="RefSeq" id="WP_244772141.1">
    <property type="nucleotide sequence ID" value="NZ_CP094929.1"/>
</dbReference>
<name>A0ABY4DCF0_9SPIR</name>
<sequence length="1059" mass="120450">MKRNKHPKPGRMKPWVLVVLLLLLSILLSLPFVLWLLAPTKNLAVTVYDKSVPTTKAEQHQNLGWFLSHFKYPTEEGARFRTRSTYLGYHPGEENPIRDLSSLDERTDLLYIADTYGVYKSGEGFSRTLMDGESNLIWGGSSASDVQAIRAFLNRESASTVVAEYNTFATPTPSYIQAQLYEVLGTRWTGWTGMYVNNLSKTGETPPWILDIYGENWDYSGSGVLLYNTDDEVVVLREGIELGPSRMTFSFTEKGTAVLGLSGSIEYRLLFDITEPLGGTEVLATYSLDVSEKGKQLLERFGLPSSFPAIQLKQTANHRSYYLGGNWAYSKRSLKLFRLKGLASLLQATATGERTFYWKYYMPMLASIFEEAQERNAQVLPPLQREVATIKSSRMISRTNGRQLELFSKGSWKPYFVYGINLGIAMPGRWFTEFPQDKSLYYHWLEQMGELGVNTVRIYTLLDPQFYQAFSLYNRIHPDRPIYLLQEVWPEEEPPGHDYLEPAYQKAFEEEIINVVDAIHGKARIPERKGRAYGVYDTDVSSYVLGYLVGRELEPHEVEQTDINHSGYRFIGRYIRATEQATPTESWLAQSCDYLLSYEQQAYGWQHPVSIVNWPTLDYLTHESERNEDGEKIWEYNDRTTVNINHLVVGELNHVGLFGSYHIYSNYPDFMNNEPSFDAYEDEQGRLRYGGYLQAFMEGHTNYPAVVAEFGIATGMGNAHSSPDGYHHGGLTEEQQAQGIIRMFEAMKDQGYSGGIIFEWMDEWAKKTWTTEPYMVPYDRQILWHNAIDPEQNYGILAYEAVKPKRSGAAAVGDGLVRQMEVRADASFLHVDISLARPIDLGAEQLLIGIDTLYRDRGELKHAPLLDHLAPSGMEYVVVLDSFAGSRLLALKEANYTTYHFSTSADLRTDGLFEPMSKLINKERKLLDGTVIQPKYEDASLLRYGSLEGNTNHWNMEGTELSVRIPWTRINVSDVSSARVLDDERIYYSDPLRDQLATTATEGLVLSVVVADSIKQTVLDAPEAATLVLPGWNQPVYQQRMKASYDLLKAYFAKERADD</sequence>
<proteinExistence type="predicted"/>
<evidence type="ECO:0000313" key="2">
    <source>
        <dbReference type="Proteomes" id="UP000829708"/>
    </source>
</evidence>
<reference evidence="2" key="1">
    <citation type="journal article" date="2024" name="J Bioinform Genom">
        <title>Complete genome sequence of the type strain bacterium Sphaerochaeta associata GLS2t (VKM B-2742)t.</title>
        <authorList>
            <person name="Troshina O.Y."/>
            <person name="Tepeeva A.N."/>
            <person name="Arzamasceva V.O."/>
            <person name="Whitman W.B."/>
            <person name="Varghese N."/>
            <person name="Shapiro N."/>
            <person name="Woyke T."/>
            <person name="Kripides N.C."/>
            <person name="Vasilenko O.V."/>
        </authorList>
    </citation>
    <scope>NUCLEOTIDE SEQUENCE [LARGE SCALE GENOMIC DNA]</scope>
    <source>
        <strain evidence="2">GLS2T</strain>
    </source>
</reference>
<gene>
    <name evidence="1" type="ORF">MUG09_14410</name>
</gene>
<dbReference type="SUPFAM" id="SSF51445">
    <property type="entry name" value="(Trans)glycosidases"/>
    <property type="match status" value="1"/>
</dbReference>
<accession>A0ABY4DCF0</accession>
<evidence type="ECO:0000313" key="1">
    <source>
        <dbReference type="EMBL" id="UOM50754.1"/>
    </source>
</evidence>
<dbReference type="Proteomes" id="UP000829708">
    <property type="component" value="Chromosome"/>
</dbReference>
<dbReference type="EMBL" id="CP094929">
    <property type="protein sequence ID" value="UOM50754.1"/>
    <property type="molecule type" value="Genomic_DNA"/>
</dbReference>
<organism evidence="1 2">
    <name type="scientific">Sphaerochaeta associata</name>
    <dbReference type="NCBI Taxonomy" id="1129264"/>
    <lineage>
        <taxon>Bacteria</taxon>
        <taxon>Pseudomonadati</taxon>
        <taxon>Spirochaetota</taxon>
        <taxon>Spirochaetia</taxon>
        <taxon>Spirochaetales</taxon>
        <taxon>Sphaerochaetaceae</taxon>
        <taxon>Sphaerochaeta</taxon>
    </lineage>
</organism>
<protein>
    <submittedName>
        <fullName evidence="1">Uncharacterized protein</fullName>
    </submittedName>
</protein>